<dbReference type="PANTHER" id="PTHR48006">
    <property type="entry name" value="LEUCINE-RICH REPEAT-CONTAINING PROTEIN DDB_G0281931-RELATED"/>
    <property type="match status" value="1"/>
</dbReference>
<dbReference type="InParanoid" id="A0A251T2A2"/>
<evidence type="ECO:0008006" key="5">
    <source>
        <dbReference type="Google" id="ProtNLM"/>
    </source>
</evidence>
<accession>A0A251T2A2</accession>
<evidence type="ECO:0000256" key="2">
    <source>
        <dbReference type="SAM" id="MobiDB-lite"/>
    </source>
</evidence>
<feature type="region of interest" description="Disordered" evidence="2">
    <location>
        <begin position="167"/>
        <end position="196"/>
    </location>
</feature>
<dbReference type="InterPro" id="IPR051824">
    <property type="entry name" value="LRR_Rcpt-Like_S/T_Kinase"/>
</dbReference>
<comment type="subcellular location">
    <subcellularLocation>
        <location evidence="1">Membrane</location>
        <topology evidence="1">Single-pass type I membrane protein</topology>
    </subcellularLocation>
</comment>
<keyword evidence="4" id="KW-1185">Reference proteome</keyword>
<feature type="compositionally biased region" description="Polar residues" evidence="2">
    <location>
        <begin position="186"/>
        <end position="196"/>
    </location>
</feature>
<organism evidence="3 4">
    <name type="scientific">Helianthus annuus</name>
    <name type="common">Common sunflower</name>
    <dbReference type="NCBI Taxonomy" id="4232"/>
    <lineage>
        <taxon>Eukaryota</taxon>
        <taxon>Viridiplantae</taxon>
        <taxon>Streptophyta</taxon>
        <taxon>Embryophyta</taxon>
        <taxon>Tracheophyta</taxon>
        <taxon>Spermatophyta</taxon>
        <taxon>Magnoliopsida</taxon>
        <taxon>eudicotyledons</taxon>
        <taxon>Gunneridae</taxon>
        <taxon>Pentapetalae</taxon>
        <taxon>asterids</taxon>
        <taxon>campanulids</taxon>
        <taxon>Asterales</taxon>
        <taxon>Asteraceae</taxon>
        <taxon>Asteroideae</taxon>
        <taxon>Heliantheae alliance</taxon>
        <taxon>Heliantheae</taxon>
        <taxon>Helianthus</taxon>
    </lineage>
</organism>
<dbReference type="Proteomes" id="UP000215914">
    <property type="component" value="Chromosome 12"/>
</dbReference>
<feature type="compositionally biased region" description="Low complexity" evidence="2">
    <location>
        <begin position="172"/>
        <end position="185"/>
    </location>
</feature>
<evidence type="ECO:0000313" key="3">
    <source>
        <dbReference type="EMBL" id="OTG04963.1"/>
    </source>
</evidence>
<evidence type="ECO:0000313" key="4">
    <source>
        <dbReference type="Proteomes" id="UP000215914"/>
    </source>
</evidence>
<gene>
    <name evidence="3" type="ORF">HannXRQ_Chr12g0368241</name>
</gene>
<proteinExistence type="predicted"/>
<dbReference type="Gene3D" id="1.10.510.10">
    <property type="entry name" value="Transferase(Phosphotransferase) domain 1"/>
    <property type="match status" value="1"/>
</dbReference>
<evidence type="ECO:0000256" key="1">
    <source>
        <dbReference type="ARBA" id="ARBA00004479"/>
    </source>
</evidence>
<dbReference type="SUPFAM" id="SSF56112">
    <property type="entry name" value="Protein kinase-like (PK-like)"/>
    <property type="match status" value="1"/>
</dbReference>
<dbReference type="GO" id="GO:0016020">
    <property type="term" value="C:membrane"/>
    <property type="evidence" value="ECO:0007669"/>
    <property type="project" value="UniProtKB-SubCell"/>
</dbReference>
<reference evidence="4" key="1">
    <citation type="journal article" date="2017" name="Nature">
        <title>The sunflower genome provides insights into oil metabolism, flowering and Asterid evolution.</title>
        <authorList>
            <person name="Badouin H."/>
            <person name="Gouzy J."/>
            <person name="Grassa C.J."/>
            <person name="Murat F."/>
            <person name="Staton S.E."/>
            <person name="Cottret L."/>
            <person name="Lelandais-Briere C."/>
            <person name="Owens G.L."/>
            <person name="Carrere S."/>
            <person name="Mayjonade B."/>
            <person name="Legrand L."/>
            <person name="Gill N."/>
            <person name="Kane N.C."/>
            <person name="Bowers J.E."/>
            <person name="Hubner S."/>
            <person name="Bellec A."/>
            <person name="Berard A."/>
            <person name="Berges H."/>
            <person name="Blanchet N."/>
            <person name="Boniface M.C."/>
            <person name="Brunel D."/>
            <person name="Catrice O."/>
            <person name="Chaidir N."/>
            <person name="Claudel C."/>
            <person name="Donnadieu C."/>
            <person name="Faraut T."/>
            <person name="Fievet G."/>
            <person name="Helmstetter N."/>
            <person name="King M."/>
            <person name="Knapp S.J."/>
            <person name="Lai Z."/>
            <person name="Le Paslier M.C."/>
            <person name="Lippi Y."/>
            <person name="Lorenzon L."/>
            <person name="Mandel J.R."/>
            <person name="Marage G."/>
            <person name="Marchand G."/>
            <person name="Marquand E."/>
            <person name="Bret-Mestries E."/>
            <person name="Morien E."/>
            <person name="Nambeesan S."/>
            <person name="Nguyen T."/>
            <person name="Pegot-Espagnet P."/>
            <person name="Pouilly N."/>
            <person name="Raftis F."/>
            <person name="Sallet E."/>
            <person name="Schiex T."/>
            <person name="Thomas J."/>
            <person name="Vandecasteele C."/>
            <person name="Vares D."/>
            <person name="Vear F."/>
            <person name="Vautrin S."/>
            <person name="Crespi M."/>
            <person name="Mangin B."/>
            <person name="Burke J.M."/>
            <person name="Salse J."/>
            <person name="Munos S."/>
            <person name="Vincourt P."/>
            <person name="Rieseberg L.H."/>
            <person name="Langlade N.B."/>
        </authorList>
    </citation>
    <scope>NUCLEOTIDE SEQUENCE [LARGE SCALE GENOMIC DNA]</scope>
    <source>
        <strain evidence="4">cv. SF193</strain>
    </source>
</reference>
<sequence>MYAMRGYLTPMADVYSFGIVALELVSGKSIIESFGEDPNISLFDMVRKIQSTFIGFSHNNSNLRPDLRLHLFVPQALILKERKGNLLDLVDPDLGNDYSSEEALRILNVALLCIDLCSALRPTVPQTIELLEGQTDIVVFQRERLNDYKLRSIVEFRKLRNALQMSDGAGPSTETLMTESLTTESFATESGITELT</sequence>
<dbReference type="PANTHER" id="PTHR48006:SF68">
    <property type="entry name" value="PROTEIN KINASE DOMAIN-CONTAINING PROTEIN"/>
    <property type="match status" value="1"/>
</dbReference>
<dbReference type="AlphaFoldDB" id="A0A251T2A2"/>
<protein>
    <recommendedName>
        <fullName evidence="5">Protein kinase domain-containing protein</fullName>
    </recommendedName>
</protein>
<dbReference type="EMBL" id="CM007901">
    <property type="protein sequence ID" value="OTG04963.1"/>
    <property type="molecule type" value="Genomic_DNA"/>
</dbReference>
<dbReference type="InterPro" id="IPR011009">
    <property type="entry name" value="Kinase-like_dom_sf"/>
</dbReference>
<name>A0A251T2A2_HELAN</name>